<evidence type="ECO:0000313" key="2">
    <source>
        <dbReference type="Proteomes" id="UP000605992"/>
    </source>
</evidence>
<reference evidence="1" key="1">
    <citation type="submission" date="2021-01" db="EMBL/GenBank/DDBJ databases">
        <title>Whole genome shotgun sequence of Planotetraspora thailandica NBRC 104271.</title>
        <authorList>
            <person name="Komaki H."/>
            <person name="Tamura T."/>
        </authorList>
    </citation>
    <scope>NUCLEOTIDE SEQUENCE</scope>
    <source>
        <strain evidence="1">NBRC 104271</strain>
    </source>
</reference>
<comment type="caution">
    <text evidence="1">The sequence shown here is derived from an EMBL/GenBank/DDBJ whole genome shotgun (WGS) entry which is preliminary data.</text>
</comment>
<evidence type="ECO:0000313" key="1">
    <source>
        <dbReference type="EMBL" id="GII55541.1"/>
    </source>
</evidence>
<organism evidence="1 2">
    <name type="scientific">Planotetraspora thailandica</name>
    <dbReference type="NCBI Taxonomy" id="487172"/>
    <lineage>
        <taxon>Bacteria</taxon>
        <taxon>Bacillati</taxon>
        <taxon>Actinomycetota</taxon>
        <taxon>Actinomycetes</taxon>
        <taxon>Streptosporangiales</taxon>
        <taxon>Streptosporangiaceae</taxon>
        <taxon>Planotetraspora</taxon>
    </lineage>
</organism>
<name>A0A8J3V2J7_9ACTN</name>
<protein>
    <submittedName>
        <fullName evidence="1">Uncharacterized protein</fullName>
    </submittedName>
</protein>
<proteinExistence type="predicted"/>
<dbReference type="AlphaFoldDB" id="A0A8J3V2J7"/>
<gene>
    <name evidence="1" type="ORF">Pth03_39300</name>
</gene>
<dbReference type="Proteomes" id="UP000605992">
    <property type="component" value="Unassembled WGS sequence"/>
</dbReference>
<keyword evidence="2" id="KW-1185">Reference proteome</keyword>
<dbReference type="EMBL" id="BOOR01000027">
    <property type="protein sequence ID" value="GII55541.1"/>
    <property type="molecule type" value="Genomic_DNA"/>
</dbReference>
<accession>A0A8J3V2J7</accession>
<sequence length="70" mass="7915">MDDMFLLRPGPAVCRRSDNFKPVPFPHPATALWRVIMQKFGNMASDLRLPRPVIMQNFGNMAADLRPSCA</sequence>